<dbReference type="SUPFAM" id="SSF56496">
    <property type="entry name" value="Fibrinogen C-terminal domain-like"/>
    <property type="match status" value="1"/>
</dbReference>
<keyword evidence="1" id="KW-1015">Disulfide bond</keyword>
<dbReference type="SMART" id="SM00186">
    <property type="entry name" value="FBG"/>
    <property type="match status" value="1"/>
</dbReference>
<dbReference type="InterPro" id="IPR050373">
    <property type="entry name" value="Fibrinogen_C-term_domain"/>
</dbReference>
<feature type="domain" description="Fibrinogen C-terminal" evidence="3">
    <location>
        <begin position="130"/>
        <end position="351"/>
    </location>
</feature>
<feature type="region of interest" description="Disordered" evidence="2">
    <location>
        <begin position="1"/>
        <end position="21"/>
    </location>
</feature>
<dbReference type="Gene3D" id="3.90.215.10">
    <property type="entry name" value="Gamma Fibrinogen, chain A, domain 1"/>
    <property type="match status" value="1"/>
</dbReference>
<dbReference type="CDD" id="cd00087">
    <property type="entry name" value="FReD"/>
    <property type="match status" value="1"/>
</dbReference>
<dbReference type="AlphaFoldDB" id="A0A4Y2GSW7"/>
<reference evidence="4 5" key="1">
    <citation type="journal article" date="2019" name="Sci. Rep.">
        <title>Orb-weaving spider Araneus ventricosus genome elucidates the spidroin gene catalogue.</title>
        <authorList>
            <person name="Kono N."/>
            <person name="Nakamura H."/>
            <person name="Ohtoshi R."/>
            <person name="Moran D.A.P."/>
            <person name="Shinohara A."/>
            <person name="Yoshida Y."/>
            <person name="Fujiwara M."/>
            <person name="Mori M."/>
            <person name="Tomita M."/>
            <person name="Arakawa K."/>
        </authorList>
    </citation>
    <scope>NUCLEOTIDE SEQUENCE [LARGE SCALE GENOMIC DNA]</scope>
</reference>
<dbReference type="InterPro" id="IPR002181">
    <property type="entry name" value="Fibrinogen_a/b/g_C_dom"/>
</dbReference>
<dbReference type="InterPro" id="IPR036056">
    <property type="entry name" value="Fibrinogen-like_C"/>
</dbReference>
<dbReference type="EMBL" id="BGPR01001520">
    <property type="protein sequence ID" value="GBM55895.1"/>
    <property type="molecule type" value="Genomic_DNA"/>
</dbReference>
<evidence type="ECO:0000313" key="5">
    <source>
        <dbReference type="Proteomes" id="UP000499080"/>
    </source>
</evidence>
<comment type="caution">
    <text evidence="4">The sequence shown here is derived from an EMBL/GenBank/DDBJ whole genome shotgun (WGS) entry which is preliminary data.</text>
</comment>
<evidence type="ECO:0000256" key="2">
    <source>
        <dbReference type="SAM" id="MobiDB-lite"/>
    </source>
</evidence>
<protein>
    <submittedName>
        <fullName evidence="4">Techylectin-5A</fullName>
    </submittedName>
</protein>
<evidence type="ECO:0000259" key="3">
    <source>
        <dbReference type="PROSITE" id="PS51406"/>
    </source>
</evidence>
<dbReference type="NCBIfam" id="NF040941">
    <property type="entry name" value="GGGWT_bact"/>
    <property type="match status" value="1"/>
</dbReference>
<sequence>MYTAFHGFGSHRTVESSSHPTPRWYRCNAKVSFGLFLYVILTSIKTEADLSACEQKEKHDAVLDLAKDSISKAKDLLPTCDNGGKNISSNSSECGAKEKVSAYLDVALDLIKDAKANYSACDATNHTKVVRLHKKPVDCSEILENGDRESGVYTIWPKHRILEGQPLQVYCDMETDGGGWTMIQRRGSFSNKVDFYREWNDYKRGFGNITEEFWIGNDNIFALTNQRNYFAIFDMATVDNEHFYAKYSSFWIEDENAAYMLHFGNYSGTAGNGIRSSIDTKFSTKDRKNFNHTEDCVSEKQGGWWYSECGLSNPNGVNQPGGKNNWKYMNWKTLTEYDSLSSIEIKIRSED</sequence>
<name>A0A4Y2GSW7_ARAVE</name>
<gene>
    <name evidence="4" type="primary">TL5A_45</name>
    <name evidence="4" type="ORF">AVEN_232810_1</name>
</gene>
<dbReference type="InterPro" id="IPR020837">
    <property type="entry name" value="Fibrinogen_CS"/>
</dbReference>
<dbReference type="PROSITE" id="PS51406">
    <property type="entry name" value="FIBRINOGEN_C_2"/>
    <property type="match status" value="1"/>
</dbReference>
<dbReference type="PANTHER" id="PTHR19143">
    <property type="entry name" value="FIBRINOGEN/TENASCIN/ANGIOPOEITIN"/>
    <property type="match status" value="1"/>
</dbReference>
<dbReference type="Pfam" id="PF00147">
    <property type="entry name" value="Fibrinogen_C"/>
    <property type="match status" value="1"/>
</dbReference>
<dbReference type="Proteomes" id="UP000499080">
    <property type="component" value="Unassembled WGS sequence"/>
</dbReference>
<dbReference type="InterPro" id="IPR014716">
    <property type="entry name" value="Fibrinogen_a/b/g_C_1"/>
</dbReference>
<organism evidence="4 5">
    <name type="scientific">Araneus ventricosus</name>
    <name type="common">Orbweaver spider</name>
    <name type="synonym">Epeira ventricosa</name>
    <dbReference type="NCBI Taxonomy" id="182803"/>
    <lineage>
        <taxon>Eukaryota</taxon>
        <taxon>Metazoa</taxon>
        <taxon>Ecdysozoa</taxon>
        <taxon>Arthropoda</taxon>
        <taxon>Chelicerata</taxon>
        <taxon>Arachnida</taxon>
        <taxon>Araneae</taxon>
        <taxon>Araneomorphae</taxon>
        <taxon>Entelegynae</taxon>
        <taxon>Araneoidea</taxon>
        <taxon>Araneidae</taxon>
        <taxon>Araneus</taxon>
    </lineage>
</organism>
<dbReference type="GO" id="GO:0005615">
    <property type="term" value="C:extracellular space"/>
    <property type="evidence" value="ECO:0007669"/>
    <property type="project" value="TreeGrafter"/>
</dbReference>
<proteinExistence type="predicted"/>
<dbReference type="PANTHER" id="PTHR19143:SF458">
    <property type="entry name" value="FIBRINOGEN C-TERMINAL DOMAIN-CONTAINING PROTEIN-RELATED"/>
    <property type="match status" value="1"/>
</dbReference>
<evidence type="ECO:0000313" key="4">
    <source>
        <dbReference type="EMBL" id="GBM55895.1"/>
    </source>
</evidence>
<dbReference type="OrthoDB" id="7735550at2759"/>
<dbReference type="PROSITE" id="PS00514">
    <property type="entry name" value="FIBRINOGEN_C_1"/>
    <property type="match status" value="1"/>
</dbReference>
<accession>A0A4Y2GSW7</accession>
<keyword evidence="5" id="KW-1185">Reference proteome</keyword>
<evidence type="ECO:0000256" key="1">
    <source>
        <dbReference type="ARBA" id="ARBA00023157"/>
    </source>
</evidence>